<reference evidence="2" key="1">
    <citation type="submission" date="2022-08" db="EMBL/GenBank/DDBJ databases">
        <authorList>
            <person name="Gutierrez-Valencia J."/>
        </authorList>
    </citation>
    <scope>NUCLEOTIDE SEQUENCE</scope>
</reference>
<dbReference type="GO" id="GO:0010179">
    <property type="term" value="F:IAA-Ala conjugate hydrolase activity"/>
    <property type="evidence" value="ECO:0007669"/>
    <property type="project" value="TreeGrafter"/>
</dbReference>
<proteinExistence type="predicted"/>
<name>A0AAV0L6P5_9ROSI</name>
<keyword evidence="1" id="KW-0732">Signal</keyword>
<dbReference type="PANTHER" id="PTHR11014">
    <property type="entry name" value="PEPTIDASE M20 FAMILY MEMBER"/>
    <property type="match status" value="1"/>
</dbReference>
<dbReference type="GO" id="GO:0005783">
    <property type="term" value="C:endoplasmic reticulum"/>
    <property type="evidence" value="ECO:0007669"/>
    <property type="project" value="TreeGrafter"/>
</dbReference>
<comment type="caution">
    <text evidence="2">The sequence shown here is derived from an EMBL/GenBank/DDBJ whole genome shotgun (WGS) entry which is preliminary data.</text>
</comment>
<dbReference type="Proteomes" id="UP001154282">
    <property type="component" value="Unassembled WGS sequence"/>
</dbReference>
<dbReference type="AlphaFoldDB" id="A0AAV0L6P5"/>
<dbReference type="Gene3D" id="3.40.630.10">
    <property type="entry name" value="Zn peptidases"/>
    <property type="match status" value="1"/>
</dbReference>
<evidence type="ECO:0000313" key="2">
    <source>
        <dbReference type="EMBL" id="CAI0430122.1"/>
    </source>
</evidence>
<dbReference type="SUPFAM" id="SSF53187">
    <property type="entry name" value="Zn-dependent exopeptidases"/>
    <property type="match status" value="1"/>
</dbReference>
<dbReference type="PANTHER" id="PTHR11014:SF108">
    <property type="entry name" value="IAA-AMINO ACID HYDROLASE ILR1"/>
    <property type="match status" value="1"/>
</dbReference>
<feature type="signal peptide" evidence="1">
    <location>
        <begin position="1"/>
        <end position="21"/>
    </location>
</feature>
<evidence type="ECO:0000256" key="1">
    <source>
        <dbReference type="SAM" id="SignalP"/>
    </source>
</evidence>
<keyword evidence="3" id="KW-1185">Reference proteome</keyword>
<evidence type="ECO:0000313" key="3">
    <source>
        <dbReference type="Proteomes" id="UP001154282"/>
    </source>
</evidence>
<sequence>MRPVQLLLLADHLLMLGHSLGFTVAGNEHPGLESLTKELTASAKEPEFFEWTRGIRRRIHEEKVEWEHKSNIDGKMHACGHDSHVAMLLGATELLHAKIDTLELSRWSECHHKHTCSALSAYWMRLLQELVHFLRELGSSLQQSMELKPCPIPSYG</sequence>
<dbReference type="GO" id="GO:0009850">
    <property type="term" value="P:auxin metabolic process"/>
    <property type="evidence" value="ECO:0007669"/>
    <property type="project" value="TreeGrafter"/>
</dbReference>
<organism evidence="2 3">
    <name type="scientific">Linum tenue</name>
    <dbReference type="NCBI Taxonomy" id="586396"/>
    <lineage>
        <taxon>Eukaryota</taxon>
        <taxon>Viridiplantae</taxon>
        <taxon>Streptophyta</taxon>
        <taxon>Embryophyta</taxon>
        <taxon>Tracheophyta</taxon>
        <taxon>Spermatophyta</taxon>
        <taxon>Magnoliopsida</taxon>
        <taxon>eudicotyledons</taxon>
        <taxon>Gunneridae</taxon>
        <taxon>Pentapetalae</taxon>
        <taxon>rosids</taxon>
        <taxon>fabids</taxon>
        <taxon>Malpighiales</taxon>
        <taxon>Linaceae</taxon>
        <taxon>Linum</taxon>
    </lineage>
</organism>
<protein>
    <submittedName>
        <fullName evidence="2">Uncharacterized protein</fullName>
    </submittedName>
</protein>
<dbReference type="Pfam" id="PF01546">
    <property type="entry name" value="Peptidase_M20"/>
    <property type="match status" value="1"/>
</dbReference>
<dbReference type="EMBL" id="CAMGYJ010000006">
    <property type="protein sequence ID" value="CAI0430122.1"/>
    <property type="molecule type" value="Genomic_DNA"/>
</dbReference>
<feature type="chain" id="PRO_5043818725" evidence="1">
    <location>
        <begin position="22"/>
        <end position="156"/>
    </location>
</feature>
<gene>
    <name evidence="2" type="ORF">LITE_LOCUS22462</name>
</gene>
<dbReference type="InterPro" id="IPR002933">
    <property type="entry name" value="Peptidase_M20"/>
</dbReference>
<accession>A0AAV0L6P5</accession>
<dbReference type="InterPro" id="IPR017439">
    <property type="entry name" value="Amidohydrolase"/>
</dbReference>